<dbReference type="InterPro" id="IPR002635">
    <property type="entry name" value="Chorion"/>
</dbReference>
<protein>
    <submittedName>
        <fullName evidence="5">Jg4374 protein</fullName>
    </submittedName>
</protein>
<dbReference type="Pfam" id="PF01723">
    <property type="entry name" value="Chorion_1"/>
    <property type="match status" value="1"/>
</dbReference>
<accession>A0A8S4RCS3</accession>
<comment type="similarity">
    <text evidence="1 3">Belongs to the chorion protein family.</text>
</comment>
<dbReference type="GO" id="GO:0007304">
    <property type="term" value="P:chorion-containing eggshell formation"/>
    <property type="evidence" value="ECO:0007669"/>
    <property type="project" value="InterPro"/>
</dbReference>
<dbReference type="OrthoDB" id="6930117at2759"/>
<evidence type="ECO:0000256" key="2">
    <source>
        <dbReference type="ARBA" id="ARBA00022737"/>
    </source>
</evidence>
<evidence type="ECO:0000256" key="4">
    <source>
        <dbReference type="SAM" id="SignalP"/>
    </source>
</evidence>
<keyword evidence="2" id="KW-0677">Repeat</keyword>
<dbReference type="GO" id="GO:0005213">
    <property type="term" value="F:structural constituent of egg chorion"/>
    <property type="evidence" value="ECO:0007669"/>
    <property type="project" value="InterPro"/>
</dbReference>
<evidence type="ECO:0000313" key="5">
    <source>
        <dbReference type="EMBL" id="CAH2233539.1"/>
    </source>
</evidence>
<keyword evidence="4" id="KW-0732">Signal</keyword>
<evidence type="ECO:0000256" key="1">
    <source>
        <dbReference type="ARBA" id="ARBA00005906"/>
    </source>
</evidence>
<keyword evidence="6" id="KW-1185">Reference proteome</keyword>
<organism evidence="5 6">
    <name type="scientific">Pararge aegeria aegeria</name>
    <dbReference type="NCBI Taxonomy" id="348720"/>
    <lineage>
        <taxon>Eukaryota</taxon>
        <taxon>Metazoa</taxon>
        <taxon>Ecdysozoa</taxon>
        <taxon>Arthropoda</taxon>
        <taxon>Hexapoda</taxon>
        <taxon>Insecta</taxon>
        <taxon>Pterygota</taxon>
        <taxon>Neoptera</taxon>
        <taxon>Endopterygota</taxon>
        <taxon>Lepidoptera</taxon>
        <taxon>Glossata</taxon>
        <taxon>Ditrysia</taxon>
        <taxon>Papilionoidea</taxon>
        <taxon>Nymphalidae</taxon>
        <taxon>Satyrinae</taxon>
        <taxon>Satyrini</taxon>
        <taxon>Parargina</taxon>
        <taxon>Pararge</taxon>
    </lineage>
</organism>
<name>A0A8S4RCS3_9NEOP</name>
<proteinExistence type="inferred from homology"/>
<feature type="signal peptide" evidence="4">
    <location>
        <begin position="1"/>
        <end position="21"/>
    </location>
</feature>
<feature type="chain" id="PRO_5035809625" evidence="4">
    <location>
        <begin position="22"/>
        <end position="191"/>
    </location>
</feature>
<gene>
    <name evidence="5" type="primary">jg4374</name>
    <name evidence="5" type="ORF">PAEG_LOCUS11491</name>
</gene>
<dbReference type="GO" id="GO:0042600">
    <property type="term" value="C:egg chorion"/>
    <property type="evidence" value="ECO:0007669"/>
    <property type="project" value="InterPro"/>
</dbReference>
<dbReference type="Proteomes" id="UP000838756">
    <property type="component" value="Unassembled WGS sequence"/>
</dbReference>
<comment type="caution">
    <text evidence="5">The sequence shown here is derived from an EMBL/GenBank/DDBJ whole genome shotgun (WGS) entry which is preliminary data.</text>
</comment>
<dbReference type="AlphaFoldDB" id="A0A8S4RCS3"/>
<dbReference type="EMBL" id="CAKXAJ010024977">
    <property type="protein sequence ID" value="CAH2233539.1"/>
    <property type="molecule type" value="Genomic_DNA"/>
</dbReference>
<evidence type="ECO:0000256" key="3">
    <source>
        <dbReference type="RuleBase" id="RU004378"/>
    </source>
</evidence>
<reference evidence="5" key="1">
    <citation type="submission" date="2022-03" db="EMBL/GenBank/DDBJ databases">
        <authorList>
            <person name="Lindestad O."/>
        </authorList>
    </citation>
    <scope>NUCLEOTIDE SEQUENCE</scope>
</reference>
<sequence length="191" mass="18147">MVFKAVLIVCAQALMLQSISGQCIGAGWGAAPYAGNWAGAPFGANGLCGAELIATPAFSGGALPVASASAIPPNGVSVLSENAYCGELAVRGALPFLGTVGLEGALPTAGAGAVAYGCGNGEVAMLSEDIGAAGIAGAAIGPFGNGYGYGYNGLAGAAIGSFGNGYGYGYDGLAGAAVGRTGCGCGRAGFY</sequence>
<evidence type="ECO:0000313" key="6">
    <source>
        <dbReference type="Proteomes" id="UP000838756"/>
    </source>
</evidence>